<dbReference type="EC" id="2.1.1.14" evidence="10"/>
<evidence type="ECO:0000259" key="15">
    <source>
        <dbReference type="Pfam" id="PF08267"/>
    </source>
</evidence>
<name>A0A8S8XEY4_9PROT</name>
<dbReference type="InterPro" id="IPR013215">
    <property type="entry name" value="Cbl-indep_Met_Synth_N"/>
</dbReference>
<feature type="binding site" evidence="10">
    <location>
        <position position="480"/>
    </location>
    <ligand>
        <name>L-homocysteine</name>
        <dbReference type="ChEBI" id="CHEBI:58199"/>
    </ligand>
</feature>
<dbReference type="InterPro" id="IPR006276">
    <property type="entry name" value="Cobalamin-indep_Met_synthase"/>
</dbReference>
<evidence type="ECO:0000256" key="8">
    <source>
        <dbReference type="ARBA" id="ARBA00022833"/>
    </source>
</evidence>
<comment type="catalytic activity">
    <reaction evidence="10">
        <text>5-methyltetrahydropteroyltri-L-glutamate + L-homocysteine = tetrahydropteroyltri-L-glutamate + L-methionine</text>
        <dbReference type="Rhea" id="RHEA:21196"/>
        <dbReference type="ChEBI" id="CHEBI:57844"/>
        <dbReference type="ChEBI" id="CHEBI:58140"/>
        <dbReference type="ChEBI" id="CHEBI:58199"/>
        <dbReference type="ChEBI" id="CHEBI:58207"/>
        <dbReference type="EC" id="2.1.1.14"/>
    </reaction>
</comment>
<comment type="pathway">
    <text evidence="2 10">Amino-acid biosynthesis; L-methionine biosynthesis via de novo pathway; L-methionine from L-homocysteine (MetE route): step 1/1.</text>
</comment>
<evidence type="ECO:0000256" key="9">
    <source>
        <dbReference type="ARBA" id="ARBA00023167"/>
    </source>
</evidence>
<feature type="binding site" evidence="10">
    <location>
        <position position="661"/>
    </location>
    <ligand>
        <name>Zn(2+)</name>
        <dbReference type="ChEBI" id="CHEBI:29105"/>
        <note>catalytic</note>
    </ligand>
</feature>
<evidence type="ECO:0000256" key="7">
    <source>
        <dbReference type="ARBA" id="ARBA00022723"/>
    </source>
</evidence>
<feature type="binding site" evidence="10">
    <location>
        <position position="639"/>
    </location>
    <ligand>
        <name>Zn(2+)</name>
        <dbReference type="ChEBI" id="CHEBI:29105"/>
        <note>catalytic</note>
    </ligand>
</feature>
<keyword evidence="17" id="KW-1185">Reference proteome</keyword>
<dbReference type="CDD" id="cd03312">
    <property type="entry name" value="CIMS_N_terminal_like"/>
    <property type="match status" value="1"/>
</dbReference>
<feature type="binding site" evidence="11">
    <location>
        <position position="18"/>
    </location>
    <ligand>
        <name>5-methyltetrahydropteroyltri-L-glutamate</name>
        <dbReference type="ChEBI" id="CHEBI:58207"/>
    </ligand>
</feature>
<comment type="caution">
    <text evidence="10">Lacks conserved residue(s) required for the propagation of feature annotation.</text>
</comment>
<evidence type="ECO:0000256" key="12">
    <source>
        <dbReference type="PIRSR" id="PIRSR000382-2"/>
    </source>
</evidence>
<comment type="caution">
    <text evidence="16">The sequence shown here is derived from an EMBL/GenBank/DDBJ whole genome shotgun (WGS) entry which is preliminary data.</text>
</comment>
<keyword evidence="8 10" id="KW-0862">Zinc</keyword>
<dbReference type="SUPFAM" id="SSF51726">
    <property type="entry name" value="UROD/MetE-like"/>
    <property type="match status" value="2"/>
</dbReference>
<evidence type="ECO:0000256" key="11">
    <source>
        <dbReference type="PIRSR" id="PIRSR000382-1"/>
    </source>
</evidence>
<evidence type="ECO:0000313" key="17">
    <source>
        <dbReference type="Proteomes" id="UP000681075"/>
    </source>
</evidence>
<feature type="active site" description="Proton donor" evidence="10 13">
    <location>
        <position position="689"/>
    </location>
</feature>
<evidence type="ECO:0000256" key="1">
    <source>
        <dbReference type="ARBA" id="ARBA00002777"/>
    </source>
</evidence>
<dbReference type="CDD" id="cd03311">
    <property type="entry name" value="CIMS_C_terminal_like"/>
    <property type="match status" value="1"/>
</dbReference>
<feature type="binding site" evidence="10">
    <location>
        <position position="721"/>
    </location>
    <ligand>
        <name>Zn(2+)</name>
        <dbReference type="ChEBI" id="CHEBI:29105"/>
        <note>catalytic</note>
    </ligand>
</feature>
<reference evidence="16" key="1">
    <citation type="submission" date="2021-02" db="EMBL/GenBank/DDBJ databases">
        <title>Genome sequence of Rhodospirillales sp. strain TMPK1 isolated from soil.</title>
        <authorList>
            <person name="Nakai R."/>
            <person name="Kusada H."/>
            <person name="Tamaki H."/>
        </authorList>
    </citation>
    <scope>NUCLEOTIDE SEQUENCE</scope>
    <source>
        <strain evidence="16">TMPK1</strain>
    </source>
</reference>
<dbReference type="NCBIfam" id="TIGR01371">
    <property type="entry name" value="met_syn_B12ind"/>
    <property type="match status" value="1"/>
</dbReference>
<comment type="cofactor">
    <cofactor evidence="12">
        <name>Zn(2+)</name>
        <dbReference type="ChEBI" id="CHEBI:29105"/>
    </cofactor>
    <text evidence="12">Binds 2 Zn(2+) ions per subunit.</text>
</comment>
<dbReference type="Pfam" id="PF01717">
    <property type="entry name" value="Meth_synt_2"/>
    <property type="match status" value="1"/>
</dbReference>
<dbReference type="HAMAP" id="MF_00172">
    <property type="entry name" value="Meth_synth"/>
    <property type="match status" value="1"/>
</dbReference>
<evidence type="ECO:0000256" key="13">
    <source>
        <dbReference type="PIRSR" id="PIRSR000382-3"/>
    </source>
</evidence>
<dbReference type="GO" id="GO:0032259">
    <property type="term" value="P:methylation"/>
    <property type="evidence" value="ECO:0007669"/>
    <property type="project" value="UniProtKB-KW"/>
</dbReference>
<dbReference type="PANTHER" id="PTHR30519">
    <property type="entry name" value="5-METHYLTETRAHYDROPTEROYLTRIGLUTAMATE--HOMOCYSTEINE METHYLTRANSFERASE"/>
    <property type="match status" value="1"/>
</dbReference>
<feature type="binding site" evidence="10">
    <location>
        <position position="637"/>
    </location>
    <ligand>
        <name>Zn(2+)</name>
        <dbReference type="ChEBI" id="CHEBI:29105"/>
        <note>catalytic</note>
    </ligand>
</feature>
<evidence type="ECO:0000256" key="3">
    <source>
        <dbReference type="ARBA" id="ARBA00009553"/>
    </source>
</evidence>
<protein>
    <recommendedName>
        <fullName evidence="10">5-methyltetrahydropteroyltriglutamate--homocysteine methyltransferase</fullName>
        <ecNumber evidence="10">2.1.1.14</ecNumber>
    </recommendedName>
    <alternativeName>
        <fullName evidence="10">Cobalamin-independent methionine synthase</fullName>
    </alternativeName>
    <alternativeName>
        <fullName evidence="10">Methionine synthase, vitamin-B12 independent isozyme</fullName>
    </alternativeName>
</protein>
<dbReference type="GO" id="GO:0003871">
    <property type="term" value="F:5-methyltetrahydropteroyltriglutamate-homocysteine S-methyltransferase activity"/>
    <property type="evidence" value="ECO:0007669"/>
    <property type="project" value="UniProtKB-UniRule"/>
</dbReference>
<accession>A0A8S8XEY4</accession>
<dbReference type="AlphaFoldDB" id="A0A8S8XEY4"/>
<feature type="domain" description="Cobalamin-independent methionine synthase MetE C-terminal/archaeal" evidence="14">
    <location>
        <begin position="422"/>
        <end position="743"/>
    </location>
</feature>
<comment type="cofactor">
    <cofactor evidence="10">
        <name>Zn(2+)</name>
        <dbReference type="ChEBI" id="CHEBI:29105"/>
    </cofactor>
    <text evidence="10">Binds 1 zinc ion per subunit.</text>
</comment>
<evidence type="ECO:0000313" key="16">
    <source>
        <dbReference type="EMBL" id="GIL39695.1"/>
    </source>
</evidence>
<feature type="domain" description="Cobalamin-independent methionine synthase MetE N-terminal" evidence="15">
    <location>
        <begin position="3"/>
        <end position="305"/>
    </location>
</feature>
<feature type="binding site" evidence="10">
    <location>
        <position position="109"/>
    </location>
    <ligand>
        <name>5-methyltetrahydropteroyltri-L-glutamate</name>
        <dbReference type="ChEBI" id="CHEBI:58207"/>
    </ligand>
</feature>
<feature type="binding site" evidence="10 11">
    <location>
        <position position="557"/>
    </location>
    <ligand>
        <name>5-methyltetrahydropteroyltri-L-glutamate</name>
        <dbReference type="ChEBI" id="CHEBI:58207"/>
    </ligand>
</feature>
<comment type="similarity">
    <text evidence="3 10">Belongs to the vitamin-B12 independent methionine synthase family.</text>
</comment>
<keyword evidence="7 10" id="KW-0479">Metal-binding</keyword>
<gene>
    <name evidence="10 16" type="primary">metE</name>
    <name evidence="16" type="ORF">TMPK1_19320</name>
</gene>
<dbReference type="Pfam" id="PF08267">
    <property type="entry name" value="Meth_synt_1"/>
    <property type="match status" value="1"/>
</dbReference>
<evidence type="ECO:0000256" key="6">
    <source>
        <dbReference type="ARBA" id="ARBA00022679"/>
    </source>
</evidence>
<dbReference type="NCBIfam" id="NF003556">
    <property type="entry name" value="PRK05222.1"/>
    <property type="match status" value="1"/>
</dbReference>
<dbReference type="GO" id="GO:0009086">
    <property type="term" value="P:methionine biosynthetic process"/>
    <property type="evidence" value="ECO:0007669"/>
    <property type="project" value="UniProtKB-UniRule"/>
</dbReference>
<keyword evidence="9 10" id="KW-0486">Methionine biosynthesis</keyword>
<feature type="binding site" evidence="12">
    <location>
        <position position="637"/>
    </location>
    <ligand>
        <name>Zn(2+)</name>
        <dbReference type="ChEBI" id="CHEBI:29105"/>
        <label>1</label>
        <note>catalytic</note>
    </ligand>
</feature>
<keyword evidence="10" id="KW-0677">Repeat</keyword>
<proteinExistence type="inferred from homology"/>
<dbReference type="InterPro" id="IPR002629">
    <property type="entry name" value="Met_Synth_C/arc"/>
</dbReference>
<dbReference type="InterPro" id="IPR038071">
    <property type="entry name" value="UROD/MetE-like_sf"/>
</dbReference>
<feature type="binding site" evidence="10 11">
    <location>
        <begin position="427"/>
        <end position="429"/>
    </location>
    <ligand>
        <name>L-methionine</name>
        <dbReference type="ChEBI" id="CHEBI:57844"/>
    </ligand>
</feature>
<dbReference type="GO" id="GO:0008270">
    <property type="term" value="F:zinc ion binding"/>
    <property type="evidence" value="ECO:0007669"/>
    <property type="project" value="InterPro"/>
</dbReference>
<evidence type="ECO:0000256" key="10">
    <source>
        <dbReference type="HAMAP-Rule" id="MF_00172"/>
    </source>
</evidence>
<evidence type="ECO:0000256" key="5">
    <source>
        <dbReference type="ARBA" id="ARBA00022605"/>
    </source>
</evidence>
<evidence type="ECO:0000259" key="14">
    <source>
        <dbReference type="Pfam" id="PF01717"/>
    </source>
</evidence>
<dbReference type="Proteomes" id="UP000681075">
    <property type="component" value="Unassembled WGS sequence"/>
</dbReference>
<keyword evidence="6 10" id="KW-0808">Transferase</keyword>
<keyword evidence="4 10" id="KW-0489">Methyltransferase</keyword>
<comment type="function">
    <text evidence="1 10">Catalyzes the transfer of a methyl group from 5-methyltetrahydrofolate to homocysteine resulting in methionine formation.</text>
</comment>
<dbReference type="Gene3D" id="3.20.20.210">
    <property type="match status" value="2"/>
</dbReference>
<organism evidence="16 17">
    <name type="scientific">Roseiterribacter gracilis</name>
    <dbReference type="NCBI Taxonomy" id="2812848"/>
    <lineage>
        <taxon>Bacteria</taxon>
        <taxon>Pseudomonadati</taxon>
        <taxon>Pseudomonadota</taxon>
        <taxon>Alphaproteobacteria</taxon>
        <taxon>Rhodospirillales</taxon>
        <taxon>Roseiterribacteraceae</taxon>
        <taxon>Roseiterribacter</taxon>
    </lineage>
</organism>
<feature type="binding site" evidence="11">
    <location>
        <position position="114"/>
    </location>
    <ligand>
        <name>5-methyltetrahydropteroyltri-L-glutamate</name>
        <dbReference type="ChEBI" id="CHEBI:58207"/>
    </ligand>
</feature>
<feature type="binding site" evidence="10 11">
    <location>
        <begin position="427"/>
        <end position="429"/>
    </location>
    <ligand>
        <name>L-homocysteine</name>
        <dbReference type="ChEBI" id="CHEBI:58199"/>
    </ligand>
</feature>
<evidence type="ECO:0000256" key="4">
    <source>
        <dbReference type="ARBA" id="ARBA00022603"/>
    </source>
</evidence>
<feature type="binding site" evidence="10 11">
    <location>
        <begin position="511"/>
        <end position="512"/>
    </location>
    <ligand>
        <name>5-methyltetrahydropteroyltri-L-glutamate</name>
        <dbReference type="ChEBI" id="CHEBI:58207"/>
    </ligand>
</feature>
<feature type="binding site" evidence="10 11">
    <location>
        <position position="595"/>
    </location>
    <ligand>
        <name>L-homocysteine</name>
        <dbReference type="ChEBI" id="CHEBI:58199"/>
    </ligand>
</feature>
<keyword evidence="5 10" id="KW-0028">Amino-acid biosynthesis</keyword>
<dbReference type="EMBL" id="BOPV01000001">
    <property type="protein sequence ID" value="GIL39695.1"/>
    <property type="molecule type" value="Genomic_DNA"/>
</dbReference>
<dbReference type="PIRSF" id="PIRSF000382">
    <property type="entry name" value="MeTrfase_B12_ind"/>
    <property type="match status" value="1"/>
</dbReference>
<feature type="binding site" evidence="10 11">
    <location>
        <position position="595"/>
    </location>
    <ligand>
        <name>L-methionine</name>
        <dbReference type="ChEBI" id="CHEBI:57844"/>
    </ligand>
</feature>
<sequence length="751" mass="82087">MQATTLGYPRIGRARDLKRALESFWSGERSEADLEATASRLRATARDTQRAAGLDVVPCGDFSLYDHVLDTALAVGIVPERFAGLTGLRRYFAMARGEKGGAAPLEMTKWFDTNYHHLVPELVRGQRFQLSDAAQLLSYREASAGGVARPVLLGPVTLLHLSKAPGFDPLDLLDGLLPVYANLLRVLKSAGADWVQIDEPVLALDANERLQAALRRTYDALAFEQRPKLLLTSYFAPLGDNLDLVATLPVEGVHLDLVHGAADLQPALAKIPADKVLSLGVVDGRNVWRCDLRRALTTIRTVADRRDASRLLVAPSCSLLHVPVSLGREHRLDPELKSWLAFADEKLGEIATLSKGAVYGAGAIEQELRVSDLVVACRAASSRVRNETIRARVRSFDAKSWKRKSYDARATAQRATLALPLLPTTTIGSFPQTDDIRQARAAHRRGTLDTAGYDQAMRDAVAYAVAAQEDIGLDVLVHGEPERNDMVEFFGEQLDGFAVTEAGWVQSYGSRCVKPPILFGDVQRRNAMTVDLAVYAQSLSKKPVKGMLTGPVTILKWSFVRDDQPLEATCRQIAVAIRDEVIDLERAGLRVVQVDEAALREALPLEASQRANFLRWAVESFRIATGGVGDATQIHTHMCYAEFSDIMAAIEALDADVISIEAARSDMSILSSVAGHRLNEVGPGVYDIHSPRVPDEAELAGLIRTAVRSYAPERVWVNPDCGLKTRAWRDVDPALRALVAAAKTVRAELAQ</sequence>
<feature type="binding site" evidence="12">
    <location>
        <position position="639"/>
    </location>
    <ligand>
        <name>Zn(2+)</name>
        <dbReference type="ChEBI" id="CHEBI:29105"/>
        <label>1</label>
        <note>catalytic</note>
    </ligand>
</feature>
<feature type="binding site" evidence="10 11">
    <location>
        <position position="480"/>
    </location>
    <ligand>
        <name>L-methionine</name>
        <dbReference type="ChEBI" id="CHEBI:57844"/>
    </ligand>
</feature>
<feature type="binding site" evidence="10">
    <location>
        <position position="601"/>
    </location>
    <ligand>
        <name>5-methyltetrahydropteroyltri-L-glutamate</name>
        <dbReference type="ChEBI" id="CHEBI:58207"/>
    </ligand>
</feature>
<feature type="binding site" evidence="12">
    <location>
        <position position="721"/>
    </location>
    <ligand>
        <name>Zn(2+)</name>
        <dbReference type="ChEBI" id="CHEBI:29105"/>
        <label>1</label>
        <note>catalytic</note>
    </ligand>
</feature>
<evidence type="ECO:0000256" key="2">
    <source>
        <dbReference type="ARBA" id="ARBA00004681"/>
    </source>
</evidence>
<feature type="binding site" evidence="12">
    <location>
        <position position="661"/>
    </location>
    <ligand>
        <name>Zn(2+)</name>
        <dbReference type="ChEBI" id="CHEBI:29105"/>
        <label>1</label>
        <note>catalytic</note>
    </ligand>
</feature>
<dbReference type="RefSeq" id="WP_420242800.1">
    <property type="nucleotide sequence ID" value="NZ_BOPV01000001.1"/>
</dbReference>